<organism evidence="2 3">
    <name type="scientific">Leptomonas pyrrhocoris</name>
    <name type="common">Firebug parasite</name>
    <dbReference type="NCBI Taxonomy" id="157538"/>
    <lineage>
        <taxon>Eukaryota</taxon>
        <taxon>Discoba</taxon>
        <taxon>Euglenozoa</taxon>
        <taxon>Kinetoplastea</taxon>
        <taxon>Metakinetoplastina</taxon>
        <taxon>Trypanosomatida</taxon>
        <taxon>Trypanosomatidae</taxon>
        <taxon>Leishmaniinae</taxon>
        <taxon>Leptomonas</taxon>
    </lineage>
</organism>
<dbReference type="RefSeq" id="XP_015665020.1">
    <property type="nucleotide sequence ID" value="XM_015797012.1"/>
</dbReference>
<accession>A0A0N0VHV5</accession>
<reference evidence="2 3" key="1">
    <citation type="submission" date="2015-07" db="EMBL/GenBank/DDBJ databases">
        <title>High-quality genome of monoxenous trypanosomatid Leptomonas pyrrhocoris.</title>
        <authorList>
            <person name="Flegontov P."/>
            <person name="Butenko A."/>
            <person name="Firsov S."/>
            <person name="Vlcek C."/>
            <person name="Logacheva M.D."/>
            <person name="Field M."/>
            <person name="Filatov D."/>
            <person name="Flegontova O."/>
            <person name="Gerasimov E."/>
            <person name="Jackson A.P."/>
            <person name="Kelly S."/>
            <person name="Opperdoes F."/>
            <person name="O'Reilly A."/>
            <person name="Votypka J."/>
            <person name="Yurchenko V."/>
            <person name="Lukes J."/>
        </authorList>
    </citation>
    <scope>NUCLEOTIDE SEQUENCE [LARGE SCALE GENOMIC DNA]</scope>
    <source>
        <strain evidence="2">H10</strain>
    </source>
</reference>
<dbReference type="EMBL" id="LGTL01000001">
    <property type="protein sequence ID" value="KPA86581.1"/>
    <property type="molecule type" value="Genomic_DNA"/>
</dbReference>
<evidence type="ECO:0000313" key="2">
    <source>
        <dbReference type="EMBL" id="KPA86581.1"/>
    </source>
</evidence>
<protein>
    <submittedName>
        <fullName evidence="2">Uncharacterized protein</fullName>
    </submittedName>
</protein>
<evidence type="ECO:0000313" key="3">
    <source>
        <dbReference type="Proteomes" id="UP000037923"/>
    </source>
</evidence>
<keyword evidence="3" id="KW-1185">Reference proteome</keyword>
<dbReference type="VEuPathDB" id="TriTrypDB:LpyrH10_01_7110"/>
<sequence>MENTRVITRKTPEAQGSFNESHYRGHVSARPKATTGPAAKSSAGMGTAGRGTQTRKNAHRPGTQARQGQAHPPFHRRGVRCASNQPS</sequence>
<dbReference type="Proteomes" id="UP000037923">
    <property type="component" value="Unassembled WGS sequence"/>
</dbReference>
<feature type="region of interest" description="Disordered" evidence="1">
    <location>
        <begin position="1"/>
        <end position="87"/>
    </location>
</feature>
<evidence type="ECO:0000256" key="1">
    <source>
        <dbReference type="SAM" id="MobiDB-lite"/>
    </source>
</evidence>
<dbReference type="AlphaFoldDB" id="A0A0N0VHV5"/>
<dbReference type="GeneID" id="26901008"/>
<gene>
    <name evidence="2" type="ORF">ABB37_00711</name>
</gene>
<name>A0A0N0VHV5_LEPPY</name>
<comment type="caution">
    <text evidence="2">The sequence shown here is derived from an EMBL/GenBank/DDBJ whole genome shotgun (WGS) entry which is preliminary data.</text>
</comment>
<proteinExistence type="predicted"/>